<dbReference type="PANTHER" id="PTHR46012">
    <property type="entry name" value="IP22168P"/>
    <property type="match status" value="1"/>
</dbReference>
<evidence type="ECO:0000256" key="3">
    <source>
        <dbReference type="ARBA" id="ARBA00022676"/>
    </source>
</evidence>
<keyword evidence="3" id="KW-0328">Glycosyltransferase</keyword>
<evidence type="ECO:0000313" key="7">
    <source>
        <dbReference type="Proteomes" id="UP000708208"/>
    </source>
</evidence>
<keyword evidence="5" id="KW-0812">Transmembrane</keyword>
<dbReference type="GO" id="GO:0016266">
    <property type="term" value="P:protein O-linked glycosylation via N-acetyl-galactosamine"/>
    <property type="evidence" value="ECO:0007669"/>
    <property type="project" value="TreeGrafter"/>
</dbReference>
<comment type="similarity">
    <text evidence="2">Belongs to the glycosyltransferase 8 family.</text>
</comment>
<comment type="subcellular location">
    <subcellularLocation>
        <location evidence="1">Membrane</location>
        <topology evidence="1">Single-pass type II membrane protein</topology>
    </subcellularLocation>
</comment>
<name>A0A8J2KIU1_9HEXA</name>
<dbReference type="InterPro" id="IPR051993">
    <property type="entry name" value="Glycosyltransferase_8"/>
</dbReference>
<keyword evidence="4" id="KW-0808">Transferase</keyword>
<dbReference type="AlphaFoldDB" id="A0A8J2KIU1"/>
<protein>
    <submittedName>
        <fullName evidence="6">Uncharacterized protein</fullName>
    </submittedName>
</protein>
<organism evidence="6 7">
    <name type="scientific">Allacma fusca</name>
    <dbReference type="NCBI Taxonomy" id="39272"/>
    <lineage>
        <taxon>Eukaryota</taxon>
        <taxon>Metazoa</taxon>
        <taxon>Ecdysozoa</taxon>
        <taxon>Arthropoda</taxon>
        <taxon>Hexapoda</taxon>
        <taxon>Collembola</taxon>
        <taxon>Symphypleona</taxon>
        <taxon>Sminthuridae</taxon>
        <taxon>Allacma</taxon>
    </lineage>
</organism>
<comment type="caution">
    <text evidence="6">The sequence shown here is derived from an EMBL/GenBank/DDBJ whole genome shotgun (WGS) entry which is preliminary data.</text>
</comment>
<evidence type="ECO:0000256" key="5">
    <source>
        <dbReference type="ARBA" id="ARBA00022968"/>
    </source>
</evidence>
<evidence type="ECO:0000256" key="2">
    <source>
        <dbReference type="ARBA" id="ARBA00006351"/>
    </source>
</evidence>
<proteinExistence type="inferred from homology"/>
<evidence type="ECO:0000256" key="1">
    <source>
        <dbReference type="ARBA" id="ARBA00004606"/>
    </source>
</evidence>
<evidence type="ECO:0000256" key="4">
    <source>
        <dbReference type="ARBA" id="ARBA00022679"/>
    </source>
</evidence>
<dbReference type="GO" id="GO:0035252">
    <property type="term" value="F:UDP-xylosyltransferase activity"/>
    <property type="evidence" value="ECO:0007669"/>
    <property type="project" value="TreeGrafter"/>
</dbReference>
<keyword evidence="5" id="KW-0735">Signal-anchor</keyword>
<keyword evidence="7" id="KW-1185">Reference proteome</keyword>
<sequence>MLMNLTQLREFNFESRAQASYRVYDTKIHLADQDIINVLLHAFPERGLDIGCSYNFYWIHCDNPGYECQVQNRTMNICFCNQVQKTGVRILHGNGGTFRSSHKRYPFVSQIYKALRELDLFSDSYSSMLKILRRKFNELDPTPCSPLTAEGLYGNAEKYLRNLHL</sequence>
<dbReference type="PANTHER" id="PTHR46012:SF2">
    <property type="entry name" value="IP22168P"/>
    <property type="match status" value="1"/>
</dbReference>
<dbReference type="OrthoDB" id="6238971at2759"/>
<dbReference type="GO" id="GO:0016020">
    <property type="term" value="C:membrane"/>
    <property type="evidence" value="ECO:0007669"/>
    <property type="project" value="UniProtKB-SubCell"/>
</dbReference>
<accession>A0A8J2KIU1</accession>
<dbReference type="Proteomes" id="UP000708208">
    <property type="component" value="Unassembled WGS sequence"/>
</dbReference>
<gene>
    <name evidence="6" type="ORF">AFUS01_LOCUS28393</name>
</gene>
<reference evidence="6" key="1">
    <citation type="submission" date="2021-06" db="EMBL/GenBank/DDBJ databases">
        <authorList>
            <person name="Hodson N. C."/>
            <person name="Mongue J. A."/>
            <person name="Jaron S. K."/>
        </authorList>
    </citation>
    <scope>NUCLEOTIDE SEQUENCE</scope>
</reference>
<evidence type="ECO:0000313" key="6">
    <source>
        <dbReference type="EMBL" id="CAG7817853.1"/>
    </source>
</evidence>
<dbReference type="EMBL" id="CAJVCH010405430">
    <property type="protein sequence ID" value="CAG7817853.1"/>
    <property type="molecule type" value="Genomic_DNA"/>
</dbReference>